<feature type="region of interest" description="Disordered" evidence="1">
    <location>
        <begin position="391"/>
        <end position="418"/>
    </location>
</feature>
<dbReference type="GO" id="GO:0042981">
    <property type="term" value="P:regulation of apoptotic process"/>
    <property type="evidence" value="ECO:0007669"/>
    <property type="project" value="InterPro"/>
</dbReference>
<dbReference type="EMBL" id="CAJNOO010001640">
    <property type="protein sequence ID" value="CAF1181729.1"/>
    <property type="molecule type" value="Genomic_DNA"/>
</dbReference>
<dbReference type="Gene3D" id="2.80.10.50">
    <property type="match status" value="1"/>
</dbReference>
<dbReference type="InterPro" id="IPR036404">
    <property type="entry name" value="Jacalin-like_lectin_dom_sf"/>
</dbReference>
<dbReference type="InterPro" id="IPR001875">
    <property type="entry name" value="DED_dom"/>
</dbReference>
<dbReference type="Gene3D" id="2.100.10.30">
    <property type="entry name" value="Jacalin-like lectin domain"/>
    <property type="match status" value="1"/>
</dbReference>
<accession>A0A814UT96</accession>
<dbReference type="OrthoDB" id="10216562at2759"/>
<gene>
    <name evidence="3" type="ORF">RFH988_LOCUS23548</name>
</gene>
<protein>
    <recommendedName>
        <fullName evidence="2">DED domain-containing protein</fullName>
    </recommendedName>
</protein>
<reference evidence="3" key="1">
    <citation type="submission" date="2021-02" db="EMBL/GenBank/DDBJ databases">
        <authorList>
            <person name="Nowell W R."/>
        </authorList>
    </citation>
    <scope>NUCLEOTIDE SEQUENCE</scope>
</reference>
<dbReference type="InterPro" id="IPR011029">
    <property type="entry name" value="DEATH-like_dom_sf"/>
</dbReference>
<dbReference type="Pfam" id="PF14200">
    <property type="entry name" value="RicinB_lectin_2"/>
    <property type="match status" value="1"/>
</dbReference>
<dbReference type="SUPFAM" id="SSF50370">
    <property type="entry name" value="Ricin B-like lectins"/>
    <property type="match status" value="1"/>
</dbReference>
<evidence type="ECO:0000259" key="2">
    <source>
        <dbReference type="PROSITE" id="PS50168"/>
    </source>
</evidence>
<comment type="caution">
    <text evidence="3">The sequence shown here is derived from an EMBL/GenBank/DDBJ whole genome shotgun (WGS) entry which is preliminary data.</text>
</comment>
<evidence type="ECO:0000256" key="1">
    <source>
        <dbReference type="SAM" id="MobiDB-lite"/>
    </source>
</evidence>
<dbReference type="PROSITE" id="PS50168">
    <property type="entry name" value="DED"/>
    <property type="match status" value="1"/>
</dbReference>
<sequence length="515" mass="59328">MVIEDSEFDFREILIKILDGLSETDCKKLKFLLGKDITRQIQDDPSIDGTLNLFQRLFDQQKISDQNFTYLIKAFEAVQCPAAAQRLRDHQMFRLRTRSVNSTGSVNQSVTVTELILADEYFTDFQLDKQPSSALIQCHSDQQLQPLVNNNKILLSDPTSSSRRLCEPSPYERYFIKSKYSGKLIGVANKTSDQGEKLLQWYDDQKQRCIQQWYFIPVPNRKNHHQLYIIQSVFNRKVFDVPGGAPSNENSIQQWDIAIYNPNQQFRLIDVPKEKSCLIQNVASEKVLDGITKQSITQVQLDTTKIQSTIDNHQTLWQLMPFNGDRPGEKLTDCPYVSSLNDLTVIKFGQVFGDDGGYSTDDSQKYELSISHYISSIFVVWSDWLNSMTTTYSSSNPRNNEQSRQGYPRGQPDVNGKHKKSETFNVTVLDSNERISRVHLIIGIGQDMQKAYRYPDPTHYIVGIQFHTTHNRSSQYYGSQQGQLFIEEYPGFALGYVRGGSNVFIERLQFVWYKI</sequence>
<evidence type="ECO:0000313" key="4">
    <source>
        <dbReference type="Proteomes" id="UP000663882"/>
    </source>
</evidence>
<dbReference type="InterPro" id="IPR000772">
    <property type="entry name" value="Ricin_B_lectin"/>
</dbReference>
<proteinExistence type="predicted"/>
<dbReference type="SUPFAM" id="SSF47986">
    <property type="entry name" value="DEATH domain"/>
    <property type="match status" value="1"/>
</dbReference>
<evidence type="ECO:0000313" key="3">
    <source>
        <dbReference type="EMBL" id="CAF1181729.1"/>
    </source>
</evidence>
<feature type="domain" description="DED" evidence="2">
    <location>
        <begin position="9"/>
        <end position="89"/>
    </location>
</feature>
<feature type="compositionally biased region" description="Polar residues" evidence="1">
    <location>
        <begin position="391"/>
        <end position="405"/>
    </location>
</feature>
<organism evidence="3 4">
    <name type="scientific">Rotaria sordida</name>
    <dbReference type="NCBI Taxonomy" id="392033"/>
    <lineage>
        <taxon>Eukaryota</taxon>
        <taxon>Metazoa</taxon>
        <taxon>Spiralia</taxon>
        <taxon>Gnathifera</taxon>
        <taxon>Rotifera</taxon>
        <taxon>Eurotatoria</taxon>
        <taxon>Bdelloidea</taxon>
        <taxon>Philodinida</taxon>
        <taxon>Philodinidae</taxon>
        <taxon>Rotaria</taxon>
    </lineage>
</organism>
<dbReference type="CDD" id="cd00161">
    <property type="entry name" value="beta-trefoil_Ricin-like"/>
    <property type="match status" value="1"/>
</dbReference>
<dbReference type="Proteomes" id="UP000663882">
    <property type="component" value="Unassembled WGS sequence"/>
</dbReference>
<dbReference type="Gene3D" id="1.10.533.10">
    <property type="entry name" value="Death Domain, Fas"/>
    <property type="match status" value="1"/>
</dbReference>
<dbReference type="InterPro" id="IPR035992">
    <property type="entry name" value="Ricin_B-like_lectins"/>
</dbReference>
<dbReference type="Pfam" id="PF01419">
    <property type="entry name" value="Jacalin"/>
    <property type="match status" value="1"/>
</dbReference>
<dbReference type="InterPro" id="IPR001229">
    <property type="entry name" value="Jacalin-like_lectin_dom"/>
</dbReference>
<dbReference type="AlphaFoldDB" id="A0A814UT96"/>
<dbReference type="SUPFAM" id="SSF51101">
    <property type="entry name" value="Mannose-binding lectins"/>
    <property type="match status" value="1"/>
</dbReference>
<name>A0A814UT96_9BILA</name>